<feature type="domain" description="Stress-response A/B barrel" evidence="1">
    <location>
        <begin position="6"/>
        <end position="102"/>
    </location>
</feature>
<dbReference type="SMART" id="SM00886">
    <property type="entry name" value="Dabb"/>
    <property type="match status" value="1"/>
</dbReference>
<evidence type="ECO:0000313" key="2">
    <source>
        <dbReference type="EMBL" id="QEL20288.1"/>
    </source>
</evidence>
<dbReference type="Proteomes" id="UP000324974">
    <property type="component" value="Chromosome"/>
</dbReference>
<dbReference type="InterPro" id="IPR013097">
    <property type="entry name" value="Dabb"/>
</dbReference>
<dbReference type="RefSeq" id="WP_149114603.1">
    <property type="nucleotide sequence ID" value="NZ_CP042425.1"/>
</dbReference>
<gene>
    <name evidence="2" type="ORF">PX52LOC_07380</name>
</gene>
<evidence type="ECO:0000259" key="1">
    <source>
        <dbReference type="PROSITE" id="PS51502"/>
    </source>
</evidence>
<dbReference type="SUPFAM" id="SSF54909">
    <property type="entry name" value="Dimeric alpha+beta barrel"/>
    <property type="match status" value="1"/>
</dbReference>
<dbReference type="Gene3D" id="3.30.70.100">
    <property type="match status" value="1"/>
</dbReference>
<keyword evidence="3" id="KW-1185">Reference proteome</keyword>
<protein>
    <submittedName>
        <fullName evidence="2">Stress responsive protein</fullName>
    </submittedName>
</protein>
<dbReference type="InterPro" id="IPR011008">
    <property type="entry name" value="Dimeric_a/b-barrel"/>
</dbReference>
<dbReference type="Pfam" id="PF07876">
    <property type="entry name" value="Dabb"/>
    <property type="match status" value="1"/>
</dbReference>
<accession>A0A5C1AU27</accession>
<reference evidence="3" key="1">
    <citation type="submission" date="2019-08" db="EMBL/GenBank/DDBJ databases">
        <title>Limnoglobus roseus gen. nov., sp. nov., a novel freshwater planctomycete with a giant genome from the family Gemmataceae.</title>
        <authorList>
            <person name="Kulichevskaya I.S."/>
            <person name="Naumoff D.G."/>
            <person name="Miroshnikov K."/>
            <person name="Ivanova A."/>
            <person name="Philippov D.A."/>
            <person name="Hakobyan A."/>
            <person name="Rijpstra I.C."/>
            <person name="Sinninghe Damste J.S."/>
            <person name="Liesack W."/>
            <person name="Dedysh S.N."/>
        </authorList>
    </citation>
    <scope>NUCLEOTIDE SEQUENCE [LARGE SCALE GENOMIC DNA]</scope>
    <source>
        <strain evidence="3">PX52</strain>
    </source>
</reference>
<proteinExistence type="predicted"/>
<dbReference type="OrthoDB" id="8114960at2"/>
<dbReference type="EMBL" id="CP042425">
    <property type="protein sequence ID" value="QEL20288.1"/>
    <property type="molecule type" value="Genomic_DNA"/>
</dbReference>
<organism evidence="2 3">
    <name type="scientific">Limnoglobus roseus</name>
    <dbReference type="NCBI Taxonomy" id="2598579"/>
    <lineage>
        <taxon>Bacteria</taxon>
        <taxon>Pseudomonadati</taxon>
        <taxon>Planctomycetota</taxon>
        <taxon>Planctomycetia</taxon>
        <taxon>Gemmatales</taxon>
        <taxon>Gemmataceae</taxon>
        <taxon>Limnoglobus</taxon>
    </lineage>
</organism>
<name>A0A5C1AU27_9BACT</name>
<evidence type="ECO:0000313" key="3">
    <source>
        <dbReference type="Proteomes" id="UP000324974"/>
    </source>
</evidence>
<dbReference type="AlphaFoldDB" id="A0A5C1AU27"/>
<dbReference type="KEGG" id="lrs:PX52LOC_07380"/>
<dbReference type="PROSITE" id="PS51502">
    <property type="entry name" value="S_R_A_B_BARREL"/>
    <property type="match status" value="1"/>
</dbReference>
<sequence>MASQRLAHNVFFGLKDKSPAKVAELVAACHKYLNVQPGIAFFAAGPLCAELTREVNDRDWDVGLHLVFETKAAHDAYQDDATHNKFIDEQKSNWSKVRVFDSYV</sequence>